<keyword evidence="2 7" id="KW-0349">Heme</keyword>
<keyword evidence="5" id="KW-0201">Cytochrome c-type biogenesis</keyword>
<dbReference type="Pfam" id="PF03918">
    <property type="entry name" value="CcmH"/>
    <property type="match status" value="1"/>
</dbReference>
<comment type="similarity">
    <text evidence="1 7">Belongs to the CcmH/CycL/Ccl2/NrfF family.</text>
</comment>
<keyword evidence="10" id="KW-1185">Reference proteome</keyword>
<organism evidence="9 10">
    <name type="scientific">Thioploca ingrica</name>
    <dbReference type="NCBI Taxonomy" id="40754"/>
    <lineage>
        <taxon>Bacteria</taxon>
        <taxon>Pseudomonadati</taxon>
        <taxon>Pseudomonadota</taxon>
        <taxon>Gammaproteobacteria</taxon>
        <taxon>Thiotrichales</taxon>
        <taxon>Thiotrichaceae</taxon>
        <taxon>Thioploca</taxon>
    </lineage>
</organism>
<keyword evidence="4 7" id="KW-0732">Signal</keyword>
<dbReference type="Proteomes" id="UP000031623">
    <property type="component" value="Chromosome"/>
</dbReference>
<feature type="domain" description="CcmH/CycL/Ccl2/NrfF N-terminal" evidence="8">
    <location>
        <begin position="11"/>
        <end position="151"/>
    </location>
</feature>
<evidence type="ECO:0000256" key="6">
    <source>
        <dbReference type="ARBA" id="ARBA00023004"/>
    </source>
</evidence>
<dbReference type="Gene3D" id="1.10.8.640">
    <property type="entry name" value="Cytochrome C biogenesis protein"/>
    <property type="match status" value="1"/>
</dbReference>
<evidence type="ECO:0000256" key="7">
    <source>
        <dbReference type="RuleBase" id="RU364112"/>
    </source>
</evidence>
<dbReference type="KEGG" id="tig:THII_3251"/>
<accession>A0A090AGY8</accession>
<evidence type="ECO:0000256" key="5">
    <source>
        <dbReference type="ARBA" id="ARBA00022748"/>
    </source>
</evidence>
<dbReference type="InterPro" id="IPR005616">
    <property type="entry name" value="CcmH/CycL/Ccl2/NrfF_N"/>
</dbReference>
<dbReference type="InterPro" id="IPR051263">
    <property type="entry name" value="C-type_cytochrome_biogenesis"/>
</dbReference>
<dbReference type="EMBL" id="AP014633">
    <property type="protein sequence ID" value="BAP57548.1"/>
    <property type="molecule type" value="Genomic_DNA"/>
</dbReference>
<dbReference type="PANTHER" id="PTHR47870:SF1">
    <property type="entry name" value="CYTOCHROME C-TYPE BIOGENESIS PROTEIN CCMH"/>
    <property type="match status" value="1"/>
</dbReference>
<dbReference type="GO" id="GO:0005886">
    <property type="term" value="C:plasma membrane"/>
    <property type="evidence" value="ECO:0007669"/>
    <property type="project" value="TreeGrafter"/>
</dbReference>
<dbReference type="STRING" id="40754.THII_3251"/>
<dbReference type="InterPro" id="IPR038297">
    <property type="entry name" value="CcmH/CycL/NrfF/Ccl2_sf"/>
</dbReference>
<keyword evidence="7" id="KW-0812">Transmembrane</keyword>
<dbReference type="CDD" id="cd16378">
    <property type="entry name" value="CcmH_N"/>
    <property type="match status" value="1"/>
</dbReference>
<keyword evidence="7" id="KW-0472">Membrane</keyword>
<feature type="transmembrane region" description="Helical" evidence="7">
    <location>
        <begin position="105"/>
        <end position="126"/>
    </location>
</feature>
<keyword evidence="6 7" id="KW-0408">Iron</keyword>
<sequence>MKKILFILILFILPSYLVYAVDKNPLTFTNPNQESRYQNLTAELRCVVCQNQSVADSNAELAQDIRDLVRNMIIQGQSDEQITSFLVERYGDFVLYNPPIKAKTYLLWLGPVILLLVGLIGLGYFIRRHAQTTAIPPALTATEQQKIKQLLGE</sequence>
<gene>
    <name evidence="9" type="ORF">THII_3251</name>
</gene>
<evidence type="ECO:0000259" key="8">
    <source>
        <dbReference type="Pfam" id="PF03918"/>
    </source>
</evidence>
<keyword evidence="3 7" id="KW-0479">Metal-binding</keyword>
<dbReference type="PANTHER" id="PTHR47870">
    <property type="entry name" value="CYTOCHROME C-TYPE BIOGENESIS PROTEIN CCMH"/>
    <property type="match status" value="1"/>
</dbReference>
<reference evidence="9 10" key="1">
    <citation type="journal article" date="2014" name="ISME J.">
        <title>Ecophysiology of Thioploca ingrica as revealed by the complete genome sequence supplemented with proteomic evidence.</title>
        <authorList>
            <person name="Kojima H."/>
            <person name="Ogura Y."/>
            <person name="Yamamoto N."/>
            <person name="Togashi T."/>
            <person name="Mori H."/>
            <person name="Watanabe T."/>
            <person name="Nemoto F."/>
            <person name="Kurokawa K."/>
            <person name="Hayashi T."/>
            <person name="Fukui M."/>
        </authorList>
    </citation>
    <scope>NUCLEOTIDE SEQUENCE [LARGE SCALE GENOMIC DNA]</scope>
</reference>
<proteinExistence type="inferred from homology"/>
<name>A0A090AGY8_9GAMM</name>
<comment type="function">
    <text evidence="7">Possible subunit of a heme lyase.</text>
</comment>
<protein>
    <recommendedName>
        <fullName evidence="7">Cytochrome c-type biogenesis protein</fullName>
    </recommendedName>
</protein>
<keyword evidence="7" id="KW-1133">Transmembrane helix</keyword>
<evidence type="ECO:0000256" key="3">
    <source>
        <dbReference type="ARBA" id="ARBA00022723"/>
    </source>
</evidence>
<evidence type="ECO:0000256" key="1">
    <source>
        <dbReference type="ARBA" id="ARBA00010342"/>
    </source>
</evidence>
<dbReference type="HOGENOM" id="CLU_107187_2_1_6"/>
<evidence type="ECO:0000256" key="4">
    <source>
        <dbReference type="ARBA" id="ARBA00022729"/>
    </source>
</evidence>
<dbReference type="AlphaFoldDB" id="A0A090AGY8"/>
<dbReference type="OrthoDB" id="9804975at2"/>
<evidence type="ECO:0000313" key="9">
    <source>
        <dbReference type="EMBL" id="BAP57548.1"/>
    </source>
</evidence>
<dbReference type="GO" id="GO:0017004">
    <property type="term" value="P:cytochrome complex assembly"/>
    <property type="evidence" value="ECO:0007669"/>
    <property type="project" value="UniProtKB-KW"/>
</dbReference>
<evidence type="ECO:0000313" key="10">
    <source>
        <dbReference type="Proteomes" id="UP000031623"/>
    </source>
</evidence>
<dbReference type="GO" id="GO:0046872">
    <property type="term" value="F:metal ion binding"/>
    <property type="evidence" value="ECO:0007669"/>
    <property type="project" value="UniProtKB-KW"/>
</dbReference>
<dbReference type="FunFam" id="1.10.8.640:FF:000001">
    <property type="entry name" value="Cytochrome c-type biogenesis protein"/>
    <property type="match status" value="1"/>
</dbReference>
<evidence type="ECO:0000256" key="2">
    <source>
        <dbReference type="ARBA" id="ARBA00022617"/>
    </source>
</evidence>